<evidence type="ECO:0000313" key="3">
    <source>
        <dbReference type="Proteomes" id="UP000314294"/>
    </source>
</evidence>
<feature type="region of interest" description="Disordered" evidence="1">
    <location>
        <begin position="60"/>
        <end position="106"/>
    </location>
</feature>
<comment type="caution">
    <text evidence="2">The sequence shown here is derived from an EMBL/GenBank/DDBJ whole genome shotgun (WGS) entry which is preliminary data.</text>
</comment>
<proteinExistence type="predicted"/>
<sequence>MSIKAEPNALPPPSRAPSVRANSCSGVTAFDIPVTQQSKHALLFNKHHYRIHSYGAAELIGRRRKRRSESSGPAERRQHSAAPRRINITANTAQHAGAATGKGGVQRSCCRDSMWRVISMSDVTAVEASRPRLVSAPLALQPDKRRPGTAEPQRTGSHFSK</sequence>
<gene>
    <name evidence="2" type="ORF">EYF80_052207</name>
</gene>
<feature type="region of interest" description="Disordered" evidence="1">
    <location>
        <begin position="130"/>
        <end position="161"/>
    </location>
</feature>
<dbReference type="Proteomes" id="UP000314294">
    <property type="component" value="Unassembled WGS sequence"/>
</dbReference>
<evidence type="ECO:0000256" key="1">
    <source>
        <dbReference type="SAM" id="MobiDB-lite"/>
    </source>
</evidence>
<reference evidence="2 3" key="1">
    <citation type="submission" date="2019-03" db="EMBL/GenBank/DDBJ databases">
        <title>First draft genome of Liparis tanakae, snailfish: a comprehensive survey of snailfish specific genes.</title>
        <authorList>
            <person name="Kim W."/>
            <person name="Song I."/>
            <person name="Jeong J.-H."/>
            <person name="Kim D."/>
            <person name="Kim S."/>
            <person name="Ryu S."/>
            <person name="Song J.Y."/>
            <person name="Lee S.K."/>
        </authorList>
    </citation>
    <scope>NUCLEOTIDE SEQUENCE [LARGE SCALE GENOMIC DNA]</scope>
    <source>
        <tissue evidence="2">Muscle</tissue>
    </source>
</reference>
<protein>
    <submittedName>
        <fullName evidence="2">Uncharacterized protein</fullName>
    </submittedName>
</protein>
<name>A0A4Z2F8R7_9TELE</name>
<dbReference type="AlphaFoldDB" id="A0A4Z2F8R7"/>
<feature type="compositionally biased region" description="Polar residues" evidence="1">
    <location>
        <begin position="152"/>
        <end position="161"/>
    </location>
</feature>
<accession>A0A4Z2F8R7</accession>
<keyword evidence="3" id="KW-1185">Reference proteome</keyword>
<feature type="region of interest" description="Disordered" evidence="1">
    <location>
        <begin position="1"/>
        <end position="21"/>
    </location>
</feature>
<organism evidence="2 3">
    <name type="scientific">Liparis tanakae</name>
    <name type="common">Tanaka's snailfish</name>
    <dbReference type="NCBI Taxonomy" id="230148"/>
    <lineage>
        <taxon>Eukaryota</taxon>
        <taxon>Metazoa</taxon>
        <taxon>Chordata</taxon>
        <taxon>Craniata</taxon>
        <taxon>Vertebrata</taxon>
        <taxon>Euteleostomi</taxon>
        <taxon>Actinopterygii</taxon>
        <taxon>Neopterygii</taxon>
        <taxon>Teleostei</taxon>
        <taxon>Neoteleostei</taxon>
        <taxon>Acanthomorphata</taxon>
        <taxon>Eupercaria</taxon>
        <taxon>Perciformes</taxon>
        <taxon>Cottioidei</taxon>
        <taxon>Cottales</taxon>
        <taxon>Liparidae</taxon>
        <taxon>Liparis</taxon>
    </lineage>
</organism>
<evidence type="ECO:0000313" key="2">
    <source>
        <dbReference type="EMBL" id="TNN37629.1"/>
    </source>
</evidence>
<dbReference type="EMBL" id="SRLO01001463">
    <property type="protein sequence ID" value="TNN37629.1"/>
    <property type="molecule type" value="Genomic_DNA"/>
</dbReference>